<dbReference type="SMART" id="SM00962">
    <property type="entry name" value="SRP54"/>
    <property type="match status" value="1"/>
</dbReference>
<evidence type="ECO:0000256" key="1">
    <source>
        <dbReference type="ARBA" id="ARBA00004515"/>
    </source>
</evidence>
<dbReference type="PANTHER" id="PTHR43134">
    <property type="entry name" value="SIGNAL RECOGNITION PARTICLE RECEPTOR SUBUNIT ALPHA"/>
    <property type="match status" value="1"/>
</dbReference>
<dbReference type="EC" id="3.6.5.4" evidence="10"/>
<protein>
    <recommendedName>
        <fullName evidence="10">Signal recognition particle receptor FtsY</fullName>
        <shortName evidence="10">SRP receptor</shortName>
        <ecNumber evidence="10">3.6.5.4</ecNumber>
    </recommendedName>
</protein>
<evidence type="ECO:0000256" key="10">
    <source>
        <dbReference type="HAMAP-Rule" id="MF_00920"/>
    </source>
</evidence>
<name>A0A965GDP2_9PROT</name>
<evidence type="ECO:0000256" key="3">
    <source>
        <dbReference type="ARBA" id="ARBA00022490"/>
    </source>
</evidence>
<organism evidence="12 13">
    <name type="scientific">Candidatus Fonsibacter lacus</name>
    <dbReference type="NCBI Taxonomy" id="2576439"/>
    <lineage>
        <taxon>Bacteria</taxon>
        <taxon>Pseudomonadati</taxon>
        <taxon>Pseudomonadota</taxon>
        <taxon>Alphaproteobacteria</taxon>
        <taxon>Candidatus Pelagibacterales</taxon>
        <taxon>Candidatus Pelagibacterales incertae sedis</taxon>
        <taxon>Candidatus Fonsibacter</taxon>
    </lineage>
</organism>
<comment type="subunit">
    <text evidence="10">Part of the signal recognition particle protein translocation system, which is composed of SRP and FtsY. SRP is a ribonucleoprotein composed of Ffh and a 4.5S RNA molecule.</text>
</comment>
<keyword evidence="7 10" id="KW-0472">Membrane</keyword>
<dbReference type="GO" id="GO:0005047">
    <property type="term" value="F:signal recognition particle binding"/>
    <property type="evidence" value="ECO:0007669"/>
    <property type="project" value="TreeGrafter"/>
</dbReference>
<dbReference type="Pfam" id="PF02881">
    <property type="entry name" value="SRP54_N"/>
    <property type="match status" value="1"/>
</dbReference>
<feature type="binding site" evidence="10">
    <location>
        <begin position="173"/>
        <end position="177"/>
    </location>
    <ligand>
        <name>GTP</name>
        <dbReference type="ChEBI" id="CHEBI:37565"/>
    </ligand>
</feature>
<dbReference type="SMART" id="SM00382">
    <property type="entry name" value="AAA"/>
    <property type="match status" value="1"/>
</dbReference>
<keyword evidence="4 10" id="KW-0547">Nucleotide-binding</keyword>
<comment type="function">
    <text evidence="10">Involved in targeting and insertion of nascent membrane proteins into the cytoplasmic membrane. Acts as a receptor for the complex formed by the signal recognition particle (SRP) and the ribosome-nascent chain (RNC). Interaction with SRP-RNC leads to the transfer of the RNC complex to the Sec translocase for insertion into the membrane, the hydrolysis of GTP by both Ffh and FtsY, and the dissociation of the SRP-FtsY complex into the individual components.</text>
</comment>
<evidence type="ECO:0000256" key="4">
    <source>
        <dbReference type="ARBA" id="ARBA00022741"/>
    </source>
</evidence>
<dbReference type="Proteomes" id="UP000740727">
    <property type="component" value="Unassembled WGS sequence"/>
</dbReference>
<reference evidence="12" key="1">
    <citation type="submission" date="2018-10" db="EMBL/GenBank/DDBJ databases">
        <title>Iterative Subtractive Binning of Freshwater Chronoseries Metagenomes Recovers Nearly Complete Genomes from over Four Hundred Novel Species.</title>
        <authorList>
            <person name="Rodriguez-R L.M."/>
            <person name="Tsementzi D."/>
            <person name="Luo C."/>
            <person name="Konstantinidis K.T."/>
        </authorList>
    </citation>
    <scope>NUCLEOTIDE SEQUENCE</scope>
    <source>
        <strain evidence="12">WB5_2A_028</strain>
    </source>
</reference>
<evidence type="ECO:0000313" key="13">
    <source>
        <dbReference type="Proteomes" id="UP000740727"/>
    </source>
</evidence>
<sequence length="284" mass="30196">MALFSKFTSLFKRSEENDSLEHVERAHVDWDDLERTLISADLGPNLAKEVSDQLRQNKKLSLHGALSDLLVKKNRELITAIKKPTVVLIVGVNGSGKTTSVGKLGALLTSQGKSVVVVAADTFRAAARQQLETWAERSGLISFGGKDGADPAAVAFDGVSHAIERGADYVLIDTAGRLHTKEGLMDQLGKIHRVVEKRAPVSEVLLVLDGSTGQNALAQAENFTAAVKVTGLVLTKLDGSTRGGSALAIERALEIPIKYVGTGEGVGDFAPFSPDGYISGLLRQ</sequence>
<dbReference type="HAMAP" id="MF_00920">
    <property type="entry name" value="FtsY"/>
    <property type="match status" value="1"/>
</dbReference>
<dbReference type="PANTHER" id="PTHR43134:SF1">
    <property type="entry name" value="SIGNAL RECOGNITION PARTICLE RECEPTOR SUBUNIT ALPHA"/>
    <property type="match status" value="1"/>
</dbReference>
<keyword evidence="2 10" id="KW-1003">Cell membrane</keyword>
<dbReference type="InterPro" id="IPR036225">
    <property type="entry name" value="SRP/SRP_N"/>
</dbReference>
<comment type="subcellular location">
    <subcellularLocation>
        <location evidence="1">Cell inner membrane</location>
        <topology evidence="1">Peripheral membrane protein</topology>
        <orientation evidence="1">Cytoplasmic side</orientation>
    </subcellularLocation>
    <subcellularLocation>
        <location evidence="10">Cell membrane</location>
        <topology evidence="10">Peripheral membrane protein</topology>
        <orientation evidence="10">Cytoplasmic side</orientation>
    </subcellularLocation>
    <subcellularLocation>
        <location evidence="10">Cytoplasm</location>
    </subcellularLocation>
</comment>
<dbReference type="InterPro" id="IPR003593">
    <property type="entry name" value="AAA+_ATPase"/>
</dbReference>
<comment type="similarity">
    <text evidence="10">Belongs to the GTP-binding SRP family. FtsY subfamily.</text>
</comment>
<evidence type="ECO:0000259" key="11">
    <source>
        <dbReference type="PROSITE" id="PS00300"/>
    </source>
</evidence>
<evidence type="ECO:0000256" key="6">
    <source>
        <dbReference type="ARBA" id="ARBA00023134"/>
    </source>
</evidence>
<dbReference type="PROSITE" id="PS00300">
    <property type="entry name" value="SRP54"/>
    <property type="match status" value="1"/>
</dbReference>
<evidence type="ECO:0000256" key="2">
    <source>
        <dbReference type="ARBA" id="ARBA00022475"/>
    </source>
</evidence>
<dbReference type="GO" id="GO:0005525">
    <property type="term" value="F:GTP binding"/>
    <property type="evidence" value="ECO:0007669"/>
    <property type="project" value="UniProtKB-UniRule"/>
</dbReference>
<dbReference type="CDD" id="cd17874">
    <property type="entry name" value="FtsY"/>
    <property type="match status" value="1"/>
</dbReference>
<comment type="caution">
    <text evidence="12">The sequence shown here is derived from an EMBL/GenBank/DDBJ whole genome shotgun (WGS) entry which is preliminary data.</text>
</comment>
<dbReference type="InterPro" id="IPR042101">
    <property type="entry name" value="SRP54_N_sf"/>
</dbReference>
<comment type="catalytic activity">
    <reaction evidence="9 10">
        <text>GTP + H2O = GDP + phosphate + H(+)</text>
        <dbReference type="Rhea" id="RHEA:19669"/>
        <dbReference type="ChEBI" id="CHEBI:15377"/>
        <dbReference type="ChEBI" id="CHEBI:15378"/>
        <dbReference type="ChEBI" id="CHEBI:37565"/>
        <dbReference type="ChEBI" id="CHEBI:43474"/>
        <dbReference type="ChEBI" id="CHEBI:58189"/>
        <dbReference type="EC" id="3.6.5.4"/>
    </reaction>
</comment>
<keyword evidence="6 10" id="KW-0342">GTP-binding</keyword>
<proteinExistence type="inferred from homology"/>
<evidence type="ECO:0000313" key="12">
    <source>
        <dbReference type="EMBL" id="NBR93680.1"/>
    </source>
</evidence>
<dbReference type="EMBL" id="RFXN01000018">
    <property type="protein sequence ID" value="NBR93680.1"/>
    <property type="molecule type" value="Genomic_DNA"/>
</dbReference>
<gene>
    <name evidence="10 12" type="primary">ftsY</name>
    <name evidence="12" type="ORF">EBT44_02360</name>
</gene>
<keyword evidence="5 10" id="KW-0378">Hydrolase</keyword>
<dbReference type="GO" id="GO:0006614">
    <property type="term" value="P:SRP-dependent cotranslational protein targeting to membrane"/>
    <property type="evidence" value="ECO:0007669"/>
    <property type="project" value="InterPro"/>
</dbReference>
<dbReference type="InterPro" id="IPR000897">
    <property type="entry name" value="SRP54_GTPase_dom"/>
</dbReference>
<dbReference type="InterPro" id="IPR004390">
    <property type="entry name" value="SR_rcpt_FtsY"/>
</dbReference>
<keyword evidence="8 10" id="KW-0675">Receptor</keyword>
<feature type="binding site" evidence="10">
    <location>
        <begin position="91"/>
        <end position="98"/>
    </location>
    <ligand>
        <name>GTP</name>
        <dbReference type="ChEBI" id="CHEBI:37565"/>
    </ligand>
</feature>
<dbReference type="InterPro" id="IPR013822">
    <property type="entry name" value="Signal_recog_particl_SRP54_hlx"/>
</dbReference>
<dbReference type="SUPFAM" id="SSF52540">
    <property type="entry name" value="P-loop containing nucleoside triphosphate hydrolases"/>
    <property type="match status" value="1"/>
</dbReference>
<dbReference type="FunFam" id="3.40.50.300:FF:000053">
    <property type="entry name" value="Signal recognition particle receptor FtsY"/>
    <property type="match status" value="1"/>
</dbReference>
<evidence type="ECO:0000256" key="5">
    <source>
        <dbReference type="ARBA" id="ARBA00022801"/>
    </source>
</evidence>
<feature type="domain" description="SRP54-type proteins GTP-binding" evidence="11">
    <location>
        <begin position="256"/>
        <end position="269"/>
    </location>
</feature>
<dbReference type="GO" id="GO:0005737">
    <property type="term" value="C:cytoplasm"/>
    <property type="evidence" value="ECO:0007669"/>
    <property type="project" value="UniProtKB-SubCell"/>
</dbReference>
<dbReference type="NCBIfam" id="TIGR00064">
    <property type="entry name" value="ftsY"/>
    <property type="match status" value="1"/>
</dbReference>
<evidence type="ECO:0000256" key="8">
    <source>
        <dbReference type="ARBA" id="ARBA00023170"/>
    </source>
</evidence>
<evidence type="ECO:0000256" key="7">
    <source>
        <dbReference type="ARBA" id="ARBA00023136"/>
    </source>
</evidence>
<keyword evidence="3 10" id="KW-0963">Cytoplasm</keyword>
<dbReference type="AlphaFoldDB" id="A0A965GDP2"/>
<feature type="binding site" evidence="10">
    <location>
        <begin position="235"/>
        <end position="238"/>
    </location>
    <ligand>
        <name>GTP</name>
        <dbReference type="ChEBI" id="CHEBI:37565"/>
    </ligand>
</feature>
<accession>A0A965GDP2</accession>
<dbReference type="Gene3D" id="1.20.120.140">
    <property type="entry name" value="Signal recognition particle SRP54, nucleotide-binding domain"/>
    <property type="match status" value="1"/>
</dbReference>
<dbReference type="GO" id="GO:0003924">
    <property type="term" value="F:GTPase activity"/>
    <property type="evidence" value="ECO:0007669"/>
    <property type="project" value="UniProtKB-UniRule"/>
</dbReference>
<dbReference type="InterPro" id="IPR027417">
    <property type="entry name" value="P-loop_NTPase"/>
</dbReference>
<dbReference type="GO" id="GO:0005886">
    <property type="term" value="C:plasma membrane"/>
    <property type="evidence" value="ECO:0007669"/>
    <property type="project" value="UniProtKB-SubCell"/>
</dbReference>
<dbReference type="SUPFAM" id="SSF47364">
    <property type="entry name" value="Domain of the SRP/SRP receptor G-proteins"/>
    <property type="match status" value="1"/>
</dbReference>
<dbReference type="Gene3D" id="3.40.50.300">
    <property type="entry name" value="P-loop containing nucleotide triphosphate hydrolases"/>
    <property type="match status" value="1"/>
</dbReference>
<dbReference type="Pfam" id="PF00448">
    <property type="entry name" value="SRP54"/>
    <property type="match status" value="1"/>
</dbReference>
<evidence type="ECO:0000256" key="9">
    <source>
        <dbReference type="ARBA" id="ARBA00048027"/>
    </source>
</evidence>